<gene>
    <name evidence="1" type="ORF">E2C01_054348</name>
</gene>
<keyword evidence="2" id="KW-1185">Reference proteome</keyword>
<name>A0A5B7GSY4_PORTR</name>
<comment type="caution">
    <text evidence="1">The sequence shown here is derived from an EMBL/GenBank/DDBJ whole genome shotgun (WGS) entry which is preliminary data.</text>
</comment>
<dbReference type="Proteomes" id="UP000324222">
    <property type="component" value="Unassembled WGS sequence"/>
</dbReference>
<sequence>MQNLTITLNHSYLFSGKQWNSLPGSVFPTSYYLISLKREFQDIYPFVFFGGN</sequence>
<organism evidence="1 2">
    <name type="scientific">Portunus trituberculatus</name>
    <name type="common">Swimming crab</name>
    <name type="synonym">Neptunus trituberculatus</name>
    <dbReference type="NCBI Taxonomy" id="210409"/>
    <lineage>
        <taxon>Eukaryota</taxon>
        <taxon>Metazoa</taxon>
        <taxon>Ecdysozoa</taxon>
        <taxon>Arthropoda</taxon>
        <taxon>Crustacea</taxon>
        <taxon>Multicrustacea</taxon>
        <taxon>Malacostraca</taxon>
        <taxon>Eumalacostraca</taxon>
        <taxon>Eucarida</taxon>
        <taxon>Decapoda</taxon>
        <taxon>Pleocyemata</taxon>
        <taxon>Brachyura</taxon>
        <taxon>Eubrachyura</taxon>
        <taxon>Portunoidea</taxon>
        <taxon>Portunidae</taxon>
        <taxon>Portuninae</taxon>
        <taxon>Portunus</taxon>
    </lineage>
</organism>
<dbReference type="EMBL" id="VSRR010017383">
    <property type="protein sequence ID" value="MPC60307.1"/>
    <property type="molecule type" value="Genomic_DNA"/>
</dbReference>
<dbReference type="AlphaFoldDB" id="A0A5B7GSY4"/>
<evidence type="ECO:0000313" key="2">
    <source>
        <dbReference type="Proteomes" id="UP000324222"/>
    </source>
</evidence>
<reference evidence="1 2" key="1">
    <citation type="submission" date="2019-05" db="EMBL/GenBank/DDBJ databases">
        <title>Another draft genome of Portunus trituberculatus and its Hox gene families provides insights of decapod evolution.</title>
        <authorList>
            <person name="Jeong J.-H."/>
            <person name="Song I."/>
            <person name="Kim S."/>
            <person name="Choi T."/>
            <person name="Kim D."/>
            <person name="Ryu S."/>
            <person name="Kim W."/>
        </authorList>
    </citation>
    <scope>NUCLEOTIDE SEQUENCE [LARGE SCALE GENOMIC DNA]</scope>
    <source>
        <tissue evidence="1">Muscle</tissue>
    </source>
</reference>
<protein>
    <submittedName>
        <fullName evidence="1">Uncharacterized protein</fullName>
    </submittedName>
</protein>
<evidence type="ECO:0000313" key="1">
    <source>
        <dbReference type="EMBL" id="MPC60307.1"/>
    </source>
</evidence>
<accession>A0A5B7GSY4</accession>
<proteinExistence type="predicted"/>